<evidence type="ECO:0000256" key="1">
    <source>
        <dbReference type="SAM" id="MobiDB-lite"/>
    </source>
</evidence>
<name>R7SDC4_CONPW</name>
<feature type="compositionally biased region" description="Basic residues" evidence="1">
    <location>
        <begin position="270"/>
        <end position="281"/>
    </location>
</feature>
<accession>R7SDC4</accession>
<dbReference type="OMA" id="EMRTYHE"/>
<dbReference type="GeneID" id="19202377"/>
<reference evidence="3" key="1">
    <citation type="journal article" date="2012" name="Science">
        <title>The Paleozoic origin of enzymatic lignin decomposition reconstructed from 31 fungal genomes.</title>
        <authorList>
            <person name="Floudas D."/>
            <person name="Binder M."/>
            <person name="Riley R."/>
            <person name="Barry K."/>
            <person name="Blanchette R.A."/>
            <person name="Henrissat B."/>
            <person name="Martinez A.T."/>
            <person name="Otillar R."/>
            <person name="Spatafora J.W."/>
            <person name="Yadav J.S."/>
            <person name="Aerts A."/>
            <person name="Benoit I."/>
            <person name="Boyd A."/>
            <person name="Carlson A."/>
            <person name="Copeland A."/>
            <person name="Coutinho P.M."/>
            <person name="de Vries R.P."/>
            <person name="Ferreira P."/>
            <person name="Findley K."/>
            <person name="Foster B."/>
            <person name="Gaskell J."/>
            <person name="Glotzer D."/>
            <person name="Gorecki P."/>
            <person name="Heitman J."/>
            <person name="Hesse C."/>
            <person name="Hori C."/>
            <person name="Igarashi K."/>
            <person name="Jurgens J.A."/>
            <person name="Kallen N."/>
            <person name="Kersten P."/>
            <person name="Kohler A."/>
            <person name="Kuees U."/>
            <person name="Kumar T.K.A."/>
            <person name="Kuo A."/>
            <person name="LaButti K."/>
            <person name="Larrondo L.F."/>
            <person name="Lindquist E."/>
            <person name="Ling A."/>
            <person name="Lombard V."/>
            <person name="Lucas S."/>
            <person name="Lundell T."/>
            <person name="Martin R."/>
            <person name="McLaughlin D.J."/>
            <person name="Morgenstern I."/>
            <person name="Morin E."/>
            <person name="Murat C."/>
            <person name="Nagy L.G."/>
            <person name="Nolan M."/>
            <person name="Ohm R.A."/>
            <person name="Patyshakuliyeva A."/>
            <person name="Rokas A."/>
            <person name="Ruiz-Duenas F.J."/>
            <person name="Sabat G."/>
            <person name="Salamov A."/>
            <person name="Samejima M."/>
            <person name="Schmutz J."/>
            <person name="Slot J.C."/>
            <person name="St John F."/>
            <person name="Stenlid J."/>
            <person name="Sun H."/>
            <person name="Sun S."/>
            <person name="Syed K."/>
            <person name="Tsang A."/>
            <person name="Wiebenga A."/>
            <person name="Young D."/>
            <person name="Pisabarro A."/>
            <person name="Eastwood D.C."/>
            <person name="Martin F."/>
            <person name="Cullen D."/>
            <person name="Grigoriev I.V."/>
            <person name="Hibbett D.S."/>
        </authorList>
    </citation>
    <scope>NUCLEOTIDE SEQUENCE [LARGE SCALE GENOMIC DNA]</scope>
    <source>
        <strain evidence="3">RWD-64-598 SS2</strain>
    </source>
</reference>
<proteinExistence type="predicted"/>
<evidence type="ECO:0000313" key="2">
    <source>
        <dbReference type="EMBL" id="EIW74163.1"/>
    </source>
</evidence>
<feature type="compositionally biased region" description="Low complexity" evidence="1">
    <location>
        <begin position="363"/>
        <end position="390"/>
    </location>
</feature>
<dbReference type="AlphaFoldDB" id="R7SDC4"/>
<dbReference type="EMBL" id="JH711593">
    <property type="protein sequence ID" value="EIW74163.1"/>
    <property type="molecule type" value="Genomic_DNA"/>
</dbReference>
<dbReference type="eggNOG" id="ENOG502SS1I">
    <property type="taxonomic scope" value="Eukaryota"/>
</dbReference>
<evidence type="ECO:0000313" key="3">
    <source>
        <dbReference type="Proteomes" id="UP000053558"/>
    </source>
</evidence>
<organism evidence="2 3">
    <name type="scientific">Coniophora puteana (strain RWD-64-598)</name>
    <name type="common">Brown rot fungus</name>
    <dbReference type="NCBI Taxonomy" id="741705"/>
    <lineage>
        <taxon>Eukaryota</taxon>
        <taxon>Fungi</taxon>
        <taxon>Dikarya</taxon>
        <taxon>Basidiomycota</taxon>
        <taxon>Agaricomycotina</taxon>
        <taxon>Agaricomycetes</taxon>
        <taxon>Agaricomycetidae</taxon>
        <taxon>Boletales</taxon>
        <taxon>Coniophorineae</taxon>
        <taxon>Coniophoraceae</taxon>
        <taxon>Coniophora</taxon>
    </lineage>
</organism>
<gene>
    <name evidence="2" type="ORF">CONPUDRAFT_147802</name>
</gene>
<feature type="region of interest" description="Disordered" evidence="1">
    <location>
        <begin position="267"/>
        <end position="391"/>
    </location>
</feature>
<dbReference type="RefSeq" id="XP_007775532.1">
    <property type="nucleotide sequence ID" value="XM_007777342.1"/>
</dbReference>
<dbReference type="OrthoDB" id="3263163at2759"/>
<dbReference type="KEGG" id="cput:CONPUDRAFT_147802"/>
<dbReference type="Proteomes" id="UP000053558">
    <property type="component" value="Unassembled WGS sequence"/>
</dbReference>
<protein>
    <submittedName>
        <fullName evidence="2">Uncharacterized protein</fullName>
    </submittedName>
</protein>
<keyword evidence="3" id="KW-1185">Reference proteome</keyword>
<feature type="compositionally biased region" description="Basic and acidic residues" evidence="1">
    <location>
        <begin position="319"/>
        <end position="329"/>
    </location>
</feature>
<feature type="compositionally biased region" description="Low complexity" evidence="1">
    <location>
        <begin position="300"/>
        <end position="314"/>
    </location>
</feature>
<sequence>MATPGDPALLRSLSQVQAVSALILVENSEPMVSLWPELQNDYLPSMLAAIRVAHPITPIRVMMLHSGLVTDHSTTSPTSHINFNEVPNITFNLDPSNRITPQSVRRAIELLSTPAQHSQTSRHLIIAAASNPSNGPPGRAGASEWQLLGQRLAEHGIQCHVISNMVPCSIGFSQLFFMNLRLQNHQKVEPWFHVDHTRYTFLLSSSNFGQHSAMPISLTSQGLGNAPSSARSGAHPLQIQSTLPSASRSPSPPYEEPIPSLVKELQKVHGISKKKVHRSSSKSKAASTSRGARERYRSDVPSLTVPSSVPSASSAPPPETDRSNRSLADRRKRSRHDNHAASDQPTRAVTMPQGQGAERVHQSPGTESSPSCSSATLSPGSSGSRTTSSPAVPIQLDSTYYVAAPHLTSQATTTSIDNRAYAQQPPVAPSLASSSLASALGPLPAVLSPTATVPVTSAGTDTTTPAGSYAQWDSSVPFEPSAPSSSMGAMSGKYRLDSMVAPSHSTASRAADSGDVPFLLSPEYEAETAAKLQAALASSHPPPIGTGSNDVTLTTSTATTSVTREYTTTTPAPGFVEAQSGAYAHVPPHTQGRGYPPLEFEDMPVIPAYTYIQPTPIDLPGSYGPYGTHSGEGLAGDDFADSEQYCDNVDAAYPVAPRSMTAFGPTSSSLHGWAG</sequence>